<protein>
    <submittedName>
        <fullName evidence="1">Uncharacterized protein</fullName>
    </submittedName>
</protein>
<proteinExistence type="predicted"/>
<comment type="caution">
    <text evidence="1">The sequence shown here is derived from an EMBL/GenBank/DDBJ whole genome shotgun (WGS) entry which is preliminary data.</text>
</comment>
<dbReference type="AlphaFoldDB" id="A0A4Y9Z5G9"/>
<dbReference type="EMBL" id="SEKV01000012">
    <property type="protein sequence ID" value="TFY69287.1"/>
    <property type="molecule type" value="Genomic_DNA"/>
</dbReference>
<name>A0A4Y9Z5G9_9APHY</name>
<evidence type="ECO:0000313" key="2">
    <source>
        <dbReference type="Proteomes" id="UP000298390"/>
    </source>
</evidence>
<sequence length="183" mass="20538">MDHSAVLPSPVDSAFSGDTLYSDLYSAGSPTLVDDDQCSPPPSPTDIDFRDEYEVYVVQYHRVSSPLTAWVIAIRTHTEVFGNVYRLDGCRGSYSFKREEGAYYEASGTWRGSAFICKLSFAELEVVEDVIHQVDIRNDDPNFSHRMWVFDVIQALQANGFALAEGIRTYDDLNKTMGDLLSD</sequence>
<dbReference type="InterPro" id="IPR046670">
    <property type="entry name" value="DUF6540"/>
</dbReference>
<reference evidence="1 2" key="1">
    <citation type="submission" date="2019-01" db="EMBL/GenBank/DDBJ databases">
        <title>Genome sequencing of the rare red list fungi Fomitopsis rosea.</title>
        <authorList>
            <person name="Buettner E."/>
            <person name="Kellner H."/>
        </authorList>
    </citation>
    <scope>NUCLEOTIDE SEQUENCE [LARGE SCALE GENOMIC DNA]</scope>
    <source>
        <strain evidence="1 2">DSM 105464</strain>
    </source>
</reference>
<evidence type="ECO:0000313" key="1">
    <source>
        <dbReference type="EMBL" id="TFY69287.1"/>
    </source>
</evidence>
<dbReference type="Proteomes" id="UP000298390">
    <property type="component" value="Unassembled WGS sequence"/>
</dbReference>
<organism evidence="1 2">
    <name type="scientific">Rhodofomes roseus</name>
    <dbReference type="NCBI Taxonomy" id="34475"/>
    <lineage>
        <taxon>Eukaryota</taxon>
        <taxon>Fungi</taxon>
        <taxon>Dikarya</taxon>
        <taxon>Basidiomycota</taxon>
        <taxon>Agaricomycotina</taxon>
        <taxon>Agaricomycetes</taxon>
        <taxon>Polyporales</taxon>
        <taxon>Rhodofomes</taxon>
    </lineage>
</organism>
<dbReference type="Pfam" id="PF20174">
    <property type="entry name" value="DUF6540"/>
    <property type="match status" value="1"/>
</dbReference>
<accession>A0A4Y9Z5G9</accession>
<gene>
    <name evidence="1" type="ORF">EVJ58_g503</name>
</gene>